<evidence type="ECO:0000313" key="7">
    <source>
        <dbReference type="Proteomes" id="UP001244552"/>
    </source>
</evidence>
<evidence type="ECO:0000256" key="5">
    <source>
        <dbReference type="SAM" id="Phobius"/>
    </source>
</evidence>
<evidence type="ECO:0008006" key="8">
    <source>
        <dbReference type="Google" id="ProtNLM"/>
    </source>
</evidence>
<protein>
    <recommendedName>
        <fullName evidence="8">DUF1656 domain-containing protein</fullName>
    </recommendedName>
</protein>
<keyword evidence="3 5" id="KW-1133">Transmembrane helix</keyword>
<dbReference type="RefSeq" id="WP_209984521.1">
    <property type="nucleotide sequence ID" value="NZ_JAGINO010000014.1"/>
</dbReference>
<reference evidence="6 7" key="1">
    <citation type="submission" date="2023-07" db="EMBL/GenBank/DDBJ databases">
        <title>Genomic Encyclopedia of Type Strains, Phase IV (KMG-IV): sequencing the most valuable type-strain genomes for metagenomic binning, comparative biology and taxonomic classification.</title>
        <authorList>
            <person name="Goeker M."/>
        </authorList>
    </citation>
    <scope>NUCLEOTIDE SEQUENCE [LARGE SCALE GENOMIC DNA]</scope>
    <source>
        <strain evidence="6 7">DSM 19922</strain>
    </source>
</reference>
<feature type="transmembrane region" description="Helical" evidence="5">
    <location>
        <begin position="41"/>
        <end position="64"/>
    </location>
</feature>
<keyword evidence="4 5" id="KW-0472">Membrane</keyword>
<evidence type="ECO:0000256" key="1">
    <source>
        <dbReference type="ARBA" id="ARBA00022475"/>
    </source>
</evidence>
<keyword evidence="2 5" id="KW-0812">Transmembrane</keyword>
<evidence type="ECO:0000256" key="2">
    <source>
        <dbReference type="ARBA" id="ARBA00022692"/>
    </source>
</evidence>
<dbReference type="EMBL" id="JAUSVU010000011">
    <property type="protein sequence ID" value="MDQ0534320.1"/>
    <property type="molecule type" value="Genomic_DNA"/>
</dbReference>
<dbReference type="InterPro" id="IPR012451">
    <property type="entry name" value="DUF1656"/>
</dbReference>
<keyword evidence="1" id="KW-1003">Cell membrane</keyword>
<accession>A0ABU0MLH7</accession>
<organism evidence="6 7">
    <name type="scientific">Azospirillum picis</name>
    <dbReference type="NCBI Taxonomy" id="488438"/>
    <lineage>
        <taxon>Bacteria</taxon>
        <taxon>Pseudomonadati</taxon>
        <taxon>Pseudomonadota</taxon>
        <taxon>Alphaproteobacteria</taxon>
        <taxon>Rhodospirillales</taxon>
        <taxon>Azospirillaceae</taxon>
        <taxon>Azospirillum</taxon>
    </lineage>
</organism>
<sequence length="68" mass="7534">MIGEIDIYGLFLPPLLVLAIVAWAVSALLRRVVRTVGGYRWIWHAPLFDLALYVVVLSGLAALWSQLG</sequence>
<keyword evidence="7" id="KW-1185">Reference proteome</keyword>
<proteinExistence type="predicted"/>
<dbReference type="Pfam" id="PF07869">
    <property type="entry name" value="DUF1656"/>
    <property type="match status" value="1"/>
</dbReference>
<feature type="transmembrane region" description="Helical" evidence="5">
    <location>
        <begin position="7"/>
        <end position="29"/>
    </location>
</feature>
<evidence type="ECO:0000256" key="4">
    <source>
        <dbReference type="ARBA" id="ARBA00023136"/>
    </source>
</evidence>
<evidence type="ECO:0000313" key="6">
    <source>
        <dbReference type="EMBL" id="MDQ0534320.1"/>
    </source>
</evidence>
<gene>
    <name evidence="6" type="ORF">QO018_003193</name>
</gene>
<dbReference type="Proteomes" id="UP001244552">
    <property type="component" value="Unassembled WGS sequence"/>
</dbReference>
<name>A0ABU0MLH7_9PROT</name>
<comment type="caution">
    <text evidence="6">The sequence shown here is derived from an EMBL/GenBank/DDBJ whole genome shotgun (WGS) entry which is preliminary data.</text>
</comment>
<evidence type="ECO:0000256" key="3">
    <source>
        <dbReference type="ARBA" id="ARBA00022989"/>
    </source>
</evidence>